<dbReference type="EMBL" id="LR593886">
    <property type="protein sequence ID" value="VTR94961.1"/>
    <property type="molecule type" value="Genomic_DNA"/>
</dbReference>
<evidence type="ECO:0000313" key="3">
    <source>
        <dbReference type="EMBL" id="VTR94961.1"/>
    </source>
</evidence>
<gene>
    <name evidence="3" type="ORF">SOIL9_27530</name>
</gene>
<feature type="domain" description="DUF1980" evidence="2">
    <location>
        <begin position="239"/>
        <end position="330"/>
    </location>
</feature>
<dbReference type="InterPro" id="IPR048447">
    <property type="entry name" value="DUF1980_C"/>
</dbReference>
<accession>A0A6P2D127</accession>
<name>A0A6P2D127_9BACT</name>
<feature type="transmembrane region" description="Helical" evidence="1">
    <location>
        <begin position="19"/>
        <end position="37"/>
    </location>
</feature>
<evidence type="ECO:0000256" key="1">
    <source>
        <dbReference type="SAM" id="Phobius"/>
    </source>
</evidence>
<dbReference type="KEGG" id="gms:SOIL9_27530"/>
<evidence type="ECO:0000259" key="2">
    <source>
        <dbReference type="Pfam" id="PF21537"/>
    </source>
</evidence>
<keyword evidence="1" id="KW-1133">Transmembrane helix</keyword>
<dbReference type="RefSeq" id="WP_162669434.1">
    <property type="nucleotide sequence ID" value="NZ_LR593886.1"/>
</dbReference>
<sequence length="342" mass="37637">MAHNHAGCQSPRDYFTEQLLTILVCGGLAFVAVQLYRYDMLRHILAPQFHLPVLIGGIAVFGLVVLRAVAVWREAGALVPVSDDPTCQQNHVHTASCNHLPGLPGGEPDPNLVDDHGHSHDMSWMFARMLILVFPIALFSLGIPNSGLSSEAQRKALGQDVSLDPVMLKEMAKAKTTKVEEESSASDGAVTRTLRTESGLMIREMIAKDGTETYSVIAQGGEEMRFNTLTEAAFDADKRKSYAGQTAIMEGRFNPIAGGSGKEFTLFRQKMTCCGSDAVPLKVRIVSPQAADRKYFDWVRVKGVVQFRQVPGQDRYIPVLMLGDVTDIQLIPNDQVKNEYEF</sequence>
<reference evidence="3 4" key="1">
    <citation type="submission" date="2019-05" db="EMBL/GenBank/DDBJ databases">
        <authorList>
            <consortium name="Science for Life Laboratories"/>
        </authorList>
    </citation>
    <scope>NUCLEOTIDE SEQUENCE [LARGE SCALE GENOMIC DNA]</scope>
    <source>
        <strain evidence="3">Soil9</strain>
    </source>
</reference>
<dbReference type="Proteomes" id="UP000464178">
    <property type="component" value="Chromosome"/>
</dbReference>
<feature type="transmembrane region" description="Helical" evidence="1">
    <location>
        <begin position="49"/>
        <end position="72"/>
    </location>
</feature>
<keyword evidence="1" id="KW-0472">Membrane</keyword>
<dbReference type="AlphaFoldDB" id="A0A6P2D127"/>
<organism evidence="3 4">
    <name type="scientific">Gemmata massiliana</name>
    <dbReference type="NCBI Taxonomy" id="1210884"/>
    <lineage>
        <taxon>Bacteria</taxon>
        <taxon>Pseudomonadati</taxon>
        <taxon>Planctomycetota</taxon>
        <taxon>Planctomycetia</taxon>
        <taxon>Gemmatales</taxon>
        <taxon>Gemmataceae</taxon>
        <taxon>Gemmata</taxon>
    </lineage>
</organism>
<feature type="transmembrane region" description="Helical" evidence="1">
    <location>
        <begin position="125"/>
        <end position="144"/>
    </location>
</feature>
<dbReference type="Pfam" id="PF21537">
    <property type="entry name" value="DUF1980_C"/>
    <property type="match status" value="1"/>
</dbReference>
<keyword evidence="4" id="KW-1185">Reference proteome</keyword>
<keyword evidence="1" id="KW-0812">Transmembrane</keyword>
<evidence type="ECO:0000313" key="4">
    <source>
        <dbReference type="Proteomes" id="UP000464178"/>
    </source>
</evidence>
<protein>
    <recommendedName>
        <fullName evidence="2">DUF1980 domain-containing protein</fullName>
    </recommendedName>
</protein>
<proteinExistence type="predicted"/>